<gene>
    <name evidence="1" type="ORF">R28058_35401</name>
</gene>
<proteinExistence type="predicted"/>
<dbReference type="EMBL" id="CEKZ01000018">
    <property type="protein sequence ID" value="CEP41479.1"/>
    <property type="molecule type" value="Genomic_DNA"/>
</dbReference>
<evidence type="ECO:0000313" key="2">
    <source>
        <dbReference type="Proteomes" id="UP000049127"/>
    </source>
</evidence>
<reference evidence="1 2" key="1">
    <citation type="submission" date="2015-01" db="EMBL/GenBank/DDBJ databases">
        <authorList>
            <person name="Aslett A.Martin."/>
            <person name="De Silva Nishadi"/>
        </authorList>
    </citation>
    <scope>NUCLEOTIDE SEQUENCE [LARGE SCALE GENOMIC DNA]</scope>
    <source>
        <strain evidence="1 2">R28058</strain>
    </source>
</reference>
<sequence>MSKPVGKVVNLYEYKQNKKEKEVDREQLLKLIKKIIVSK</sequence>
<accession>A0A0C7QJ30</accession>
<dbReference type="AlphaFoldDB" id="A0A0C7QJ30"/>
<organism evidence="1 2">
    <name type="scientific">Paraclostridium sordellii</name>
    <name type="common">Clostridium sordellii</name>
    <dbReference type="NCBI Taxonomy" id="1505"/>
    <lineage>
        <taxon>Bacteria</taxon>
        <taxon>Bacillati</taxon>
        <taxon>Bacillota</taxon>
        <taxon>Clostridia</taxon>
        <taxon>Peptostreptococcales</taxon>
        <taxon>Peptostreptococcaceae</taxon>
        <taxon>Paraclostridium</taxon>
    </lineage>
</organism>
<dbReference type="Proteomes" id="UP000049127">
    <property type="component" value="Unassembled WGS sequence"/>
</dbReference>
<name>A0A0C7QJ30_PARSO</name>
<evidence type="ECO:0000313" key="1">
    <source>
        <dbReference type="EMBL" id="CEP41479.1"/>
    </source>
</evidence>
<protein>
    <submittedName>
        <fullName evidence="1">Uncharacterized protein</fullName>
    </submittedName>
</protein>